<dbReference type="STRING" id="1774970.AUC70_08790"/>
<dbReference type="CDD" id="cd00090">
    <property type="entry name" value="HTH_ARSR"/>
    <property type="match status" value="1"/>
</dbReference>
<name>A0A1E3VMD3_9HYPH</name>
<proteinExistence type="predicted"/>
<evidence type="ECO:0000313" key="5">
    <source>
        <dbReference type="EMBL" id="ODR94695.1"/>
    </source>
</evidence>
<dbReference type="PANTHER" id="PTHR43132">
    <property type="entry name" value="ARSENICAL RESISTANCE OPERON REPRESSOR ARSR-RELATED"/>
    <property type="match status" value="1"/>
</dbReference>
<dbReference type="InterPro" id="IPR036388">
    <property type="entry name" value="WH-like_DNA-bd_sf"/>
</dbReference>
<reference evidence="5 6" key="1">
    <citation type="journal article" date="2016" name="Environ. Microbiol.">
        <title>New Methyloceanibacter diversity from North Sea sediments includes methanotroph containing solely the soluble methane monooxygenase.</title>
        <authorList>
            <person name="Vekeman B."/>
            <person name="Kerckhof F.M."/>
            <person name="Cremers G."/>
            <person name="de Vos P."/>
            <person name="Vandamme P."/>
            <person name="Boon N."/>
            <person name="Op den Camp H.J."/>
            <person name="Heylen K."/>
        </authorList>
    </citation>
    <scope>NUCLEOTIDE SEQUENCE [LARGE SCALE GENOMIC DNA]</scope>
    <source>
        <strain evidence="5 6">R-67176</strain>
    </source>
</reference>
<feature type="domain" description="HTH arsR-type" evidence="4">
    <location>
        <begin position="1"/>
        <end position="95"/>
    </location>
</feature>
<dbReference type="EMBL" id="LPWE01000012">
    <property type="protein sequence ID" value="ODR94695.1"/>
    <property type="molecule type" value="Genomic_DNA"/>
</dbReference>
<dbReference type="AlphaFoldDB" id="A0A1E3VMD3"/>
<dbReference type="Proteomes" id="UP000094172">
    <property type="component" value="Unassembled WGS sequence"/>
</dbReference>
<accession>A0A1E3VMD3</accession>
<dbReference type="PROSITE" id="PS50987">
    <property type="entry name" value="HTH_ARSR_2"/>
    <property type="match status" value="1"/>
</dbReference>
<dbReference type="PANTHER" id="PTHR43132:SF2">
    <property type="entry name" value="ARSENICAL RESISTANCE OPERON REPRESSOR ARSR-RELATED"/>
    <property type="match status" value="1"/>
</dbReference>
<evidence type="ECO:0000256" key="1">
    <source>
        <dbReference type="ARBA" id="ARBA00023015"/>
    </source>
</evidence>
<dbReference type="Gene3D" id="1.10.10.10">
    <property type="entry name" value="Winged helix-like DNA-binding domain superfamily/Winged helix DNA-binding domain"/>
    <property type="match status" value="1"/>
</dbReference>
<dbReference type="PRINTS" id="PR00778">
    <property type="entry name" value="HTHARSR"/>
</dbReference>
<dbReference type="RefSeq" id="WP_069445050.1">
    <property type="nucleotide sequence ID" value="NZ_LPWE01000012.1"/>
</dbReference>
<dbReference type="SMART" id="SM00418">
    <property type="entry name" value="HTH_ARSR"/>
    <property type="match status" value="1"/>
</dbReference>
<evidence type="ECO:0000256" key="3">
    <source>
        <dbReference type="ARBA" id="ARBA00023163"/>
    </source>
</evidence>
<keyword evidence="1" id="KW-0805">Transcription regulation</keyword>
<dbReference type="InterPro" id="IPR001845">
    <property type="entry name" value="HTH_ArsR_DNA-bd_dom"/>
</dbReference>
<evidence type="ECO:0000259" key="4">
    <source>
        <dbReference type="PROSITE" id="PS50987"/>
    </source>
</evidence>
<sequence>MDFNQSLIALSALGQETRLEVFRLLIRAGDRGMQAGEISDALDVRQNTMSANLSVLVRAGLIRNVREGRTIRYYANINGIRGLLAFLMEDCCGGNAELCKTVLDEIACECGEGERAS</sequence>
<dbReference type="InterPro" id="IPR051011">
    <property type="entry name" value="Metal_resp_trans_reg"/>
</dbReference>
<keyword evidence="6" id="KW-1185">Reference proteome</keyword>
<comment type="caution">
    <text evidence="5">The sequence shown here is derived from an EMBL/GenBank/DDBJ whole genome shotgun (WGS) entry which is preliminary data.</text>
</comment>
<dbReference type="GO" id="GO:0003677">
    <property type="term" value="F:DNA binding"/>
    <property type="evidence" value="ECO:0007669"/>
    <property type="project" value="UniProtKB-KW"/>
</dbReference>
<keyword evidence="2" id="KW-0238">DNA-binding</keyword>
<dbReference type="InterPro" id="IPR011991">
    <property type="entry name" value="ArsR-like_HTH"/>
</dbReference>
<evidence type="ECO:0000256" key="2">
    <source>
        <dbReference type="ARBA" id="ARBA00023125"/>
    </source>
</evidence>
<dbReference type="Pfam" id="PF12840">
    <property type="entry name" value="HTH_20"/>
    <property type="match status" value="1"/>
</dbReference>
<protein>
    <submittedName>
        <fullName evidence="5">ArsR family transcriptional regulator</fullName>
    </submittedName>
</protein>
<gene>
    <name evidence="5" type="ORF">AUC70_08790</name>
</gene>
<evidence type="ECO:0000313" key="6">
    <source>
        <dbReference type="Proteomes" id="UP000094172"/>
    </source>
</evidence>
<organism evidence="5 6">
    <name type="scientific">Methyloceanibacter stevinii</name>
    <dbReference type="NCBI Taxonomy" id="1774970"/>
    <lineage>
        <taxon>Bacteria</taxon>
        <taxon>Pseudomonadati</taxon>
        <taxon>Pseudomonadota</taxon>
        <taxon>Alphaproteobacteria</taxon>
        <taxon>Hyphomicrobiales</taxon>
        <taxon>Hyphomicrobiaceae</taxon>
        <taxon>Methyloceanibacter</taxon>
    </lineage>
</organism>
<keyword evidence="3" id="KW-0804">Transcription</keyword>
<dbReference type="GO" id="GO:0003700">
    <property type="term" value="F:DNA-binding transcription factor activity"/>
    <property type="evidence" value="ECO:0007669"/>
    <property type="project" value="InterPro"/>
</dbReference>
<dbReference type="InterPro" id="IPR036390">
    <property type="entry name" value="WH_DNA-bd_sf"/>
</dbReference>
<dbReference type="SUPFAM" id="SSF46785">
    <property type="entry name" value="Winged helix' DNA-binding domain"/>
    <property type="match status" value="1"/>
</dbReference>
<dbReference type="NCBIfam" id="NF033788">
    <property type="entry name" value="HTH_metalloreg"/>
    <property type="match status" value="1"/>
</dbReference>